<feature type="transmembrane region" description="Helical" evidence="7">
    <location>
        <begin position="39"/>
        <end position="57"/>
    </location>
</feature>
<proteinExistence type="inferred from homology"/>
<feature type="transmembrane region" description="Helical" evidence="7">
    <location>
        <begin position="6"/>
        <end position="27"/>
    </location>
</feature>
<keyword evidence="9" id="KW-1185">Reference proteome</keyword>
<gene>
    <name evidence="8" type="ORF">XM38_042740</name>
</gene>
<feature type="transmembrane region" description="Helical" evidence="7">
    <location>
        <begin position="104"/>
        <end position="126"/>
    </location>
</feature>
<feature type="transmembrane region" description="Helical" evidence="7">
    <location>
        <begin position="132"/>
        <end position="153"/>
    </location>
</feature>
<evidence type="ECO:0000313" key="9">
    <source>
        <dbReference type="Proteomes" id="UP000191901"/>
    </source>
</evidence>
<dbReference type="PANTHER" id="PTHR33508:SF10">
    <property type="entry name" value="UPF0056 INNER MEMBRANE PROTEIN YHGN"/>
    <property type="match status" value="1"/>
</dbReference>
<dbReference type="Pfam" id="PF01914">
    <property type="entry name" value="MarC"/>
    <property type="match status" value="1"/>
</dbReference>
<evidence type="ECO:0000256" key="2">
    <source>
        <dbReference type="ARBA" id="ARBA00009784"/>
    </source>
</evidence>
<evidence type="ECO:0000256" key="3">
    <source>
        <dbReference type="ARBA" id="ARBA00022475"/>
    </source>
</evidence>
<comment type="similarity">
    <text evidence="2 7">Belongs to the UPF0056 (MarC) family.</text>
</comment>
<dbReference type="GO" id="GO:0005886">
    <property type="term" value="C:plasma membrane"/>
    <property type="evidence" value="ECO:0007669"/>
    <property type="project" value="UniProtKB-SubCell"/>
</dbReference>
<feature type="transmembrane region" description="Helical" evidence="7">
    <location>
        <begin position="63"/>
        <end position="84"/>
    </location>
</feature>
<dbReference type="PANTHER" id="PTHR33508">
    <property type="entry name" value="UPF0056 MEMBRANE PROTEIN YHCE"/>
    <property type="match status" value="1"/>
</dbReference>
<name>A0A1Z3HSM3_9CYAN</name>
<dbReference type="STRING" id="1641165.XM38_17280"/>
<dbReference type="EMBL" id="CP021983">
    <property type="protein sequence ID" value="ASC73310.1"/>
    <property type="molecule type" value="Genomic_DNA"/>
</dbReference>
<dbReference type="AlphaFoldDB" id="A0A1Z3HSM3"/>
<reference evidence="8 9" key="1">
    <citation type="journal article" date="2016" name="Biochim. Biophys. Acta">
        <title>Characterization of red-shifted phycobilisomes isolated from the chlorophyll f-containing cyanobacterium Halomicronema hongdechloris.</title>
        <authorList>
            <person name="Li Y."/>
            <person name="Lin Y."/>
            <person name="Garvey C.J."/>
            <person name="Birch D."/>
            <person name="Corkery R.W."/>
            <person name="Loughlin P.C."/>
            <person name="Scheer H."/>
            <person name="Willows R.D."/>
            <person name="Chen M."/>
        </authorList>
    </citation>
    <scope>NUCLEOTIDE SEQUENCE [LARGE SCALE GENOMIC DNA]</scope>
    <source>
        <strain evidence="8 9">C2206</strain>
    </source>
</reference>
<dbReference type="OrthoDB" id="21094at2"/>
<dbReference type="RefSeq" id="WP_088430892.1">
    <property type="nucleotide sequence ID" value="NZ_CP021983.2"/>
</dbReference>
<protein>
    <recommendedName>
        <fullName evidence="7">UPF0056 membrane protein</fullName>
    </recommendedName>
</protein>
<evidence type="ECO:0000256" key="4">
    <source>
        <dbReference type="ARBA" id="ARBA00022692"/>
    </source>
</evidence>
<keyword evidence="4 7" id="KW-0812">Transmembrane</keyword>
<feature type="transmembrane region" description="Helical" evidence="7">
    <location>
        <begin position="174"/>
        <end position="193"/>
    </location>
</feature>
<evidence type="ECO:0000256" key="6">
    <source>
        <dbReference type="ARBA" id="ARBA00023136"/>
    </source>
</evidence>
<dbReference type="KEGG" id="hhg:XM38_042740"/>
<evidence type="ECO:0000256" key="7">
    <source>
        <dbReference type="RuleBase" id="RU362048"/>
    </source>
</evidence>
<comment type="subcellular location">
    <subcellularLocation>
        <location evidence="1 7">Cell membrane</location>
        <topology evidence="1 7">Multi-pass membrane protein</topology>
    </subcellularLocation>
</comment>
<evidence type="ECO:0000313" key="8">
    <source>
        <dbReference type="EMBL" id="ASC73310.1"/>
    </source>
</evidence>
<evidence type="ECO:0000256" key="1">
    <source>
        <dbReference type="ARBA" id="ARBA00004651"/>
    </source>
</evidence>
<organism evidence="8 9">
    <name type="scientific">Halomicronema hongdechloris C2206</name>
    <dbReference type="NCBI Taxonomy" id="1641165"/>
    <lineage>
        <taxon>Bacteria</taxon>
        <taxon>Bacillati</taxon>
        <taxon>Cyanobacteriota</taxon>
        <taxon>Cyanophyceae</taxon>
        <taxon>Nodosilineales</taxon>
        <taxon>Nodosilineaceae</taxon>
        <taxon>Halomicronema</taxon>
    </lineage>
</organism>
<dbReference type="Proteomes" id="UP000191901">
    <property type="component" value="Chromosome"/>
</dbReference>
<sequence>MTLISAAIILLLIMDPFGNMVTINTLLTEIPAAKRRRIILRETLIAYGILLAFLVGGNPLLSFFGVTPSTLSISGGIVLFLIALGMVFPDRSSAMPTRLDADPFIVPIAMPLIAGPSAIAALLVFAKSDPQLLWKWLGALTLATTITGLILWISPWLFQRLGRRGALAVERLMGMLLIILSVQMMLDGVAQYLQS</sequence>
<keyword evidence="6 7" id="KW-0472">Membrane</keyword>
<evidence type="ECO:0000256" key="5">
    <source>
        <dbReference type="ARBA" id="ARBA00022989"/>
    </source>
</evidence>
<accession>A0A1Z3HSM3</accession>
<dbReference type="InterPro" id="IPR002771">
    <property type="entry name" value="Multi_antbiot-R_MarC"/>
</dbReference>
<keyword evidence="3" id="KW-1003">Cell membrane</keyword>
<keyword evidence="5 7" id="KW-1133">Transmembrane helix</keyword>
<dbReference type="NCBIfam" id="TIGR00427">
    <property type="entry name" value="NAAT family transporter"/>
    <property type="match status" value="1"/>
</dbReference>